<evidence type="ECO:0000313" key="2">
    <source>
        <dbReference type="EMBL" id="PKK89720.1"/>
    </source>
</evidence>
<dbReference type="Proteomes" id="UP000233256">
    <property type="component" value="Unassembled WGS sequence"/>
</dbReference>
<feature type="domain" description="NAD(P)-binding" evidence="1">
    <location>
        <begin position="17"/>
        <end position="336"/>
    </location>
</feature>
<dbReference type="AlphaFoldDB" id="A0A2N1PN23"/>
<evidence type="ECO:0000313" key="3">
    <source>
        <dbReference type="Proteomes" id="UP000233256"/>
    </source>
</evidence>
<dbReference type="Pfam" id="PF16363">
    <property type="entry name" value="GDP_Man_Dehyd"/>
    <property type="match status" value="1"/>
</dbReference>
<organism evidence="2 3">
    <name type="scientific">Candidatus Wallbacteria bacterium HGW-Wallbacteria-1</name>
    <dbReference type="NCBI Taxonomy" id="2013854"/>
    <lineage>
        <taxon>Bacteria</taxon>
        <taxon>Candidatus Walliibacteriota</taxon>
    </lineage>
</organism>
<proteinExistence type="predicted"/>
<dbReference type="SUPFAM" id="SSF51735">
    <property type="entry name" value="NAD(P)-binding Rossmann-fold domains"/>
    <property type="match status" value="1"/>
</dbReference>
<comment type="caution">
    <text evidence="2">The sequence shown here is derived from an EMBL/GenBank/DDBJ whole genome shotgun (WGS) entry which is preliminary data.</text>
</comment>
<evidence type="ECO:0000259" key="1">
    <source>
        <dbReference type="Pfam" id="PF16363"/>
    </source>
</evidence>
<dbReference type="InterPro" id="IPR016040">
    <property type="entry name" value="NAD(P)-bd_dom"/>
</dbReference>
<protein>
    <submittedName>
        <fullName evidence="2">CDP-glucose 4,6-dehydratase</fullName>
    </submittedName>
</protein>
<gene>
    <name evidence="2" type="primary">rfbG</name>
    <name evidence="2" type="ORF">CVV64_13015</name>
</gene>
<sequence>MSCLDNFAAVFRGKRVFITGHTGFKGSWLSLWLDRLGAQVWGYSLKPETKPNNFNLADIKGHISNHIEADVCNYTNIALKIREASPDFIFHLAAQPLVRRSYKQPFQTITTNVMGTVNLLEAVRELNRNCVVLIVTTDKCYEDIHPGLSYVETDRLGGFDPYSASKAAAELVTASYNSSFFNESCHLSNKRAARVRVATVRAGNVIGGGDWSEDRLIPDAWRAWTSEKTLSVRQPDAIRPWQHVLDCLSGYLAFAAKLYKNELCDCHKLNFGPDGPGLKVCDVLNLLKDEWKELKWQSTGDPENLHETTTLTLDCTLARKVLGWRPRWSTHEAVHRTAWWYNAVNCKMMTAYDACIKDIEDYGN</sequence>
<dbReference type="InterPro" id="IPR036291">
    <property type="entry name" value="NAD(P)-bd_dom_sf"/>
</dbReference>
<dbReference type="EMBL" id="PGXC01000013">
    <property type="protein sequence ID" value="PKK89720.1"/>
    <property type="molecule type" value="Genomic_DNA"/>
</dbReference>
<dbReference type="Gene3D" id="3.90.25.10">
    <property type="entry name" value="UDP-galactose 4-epimerase, domain 1"/>
    <property type="match status" value="1"/>
</dbReference>
<dbReference type="Gene3D" id="3.40.50.720">
    <property type="entry name" value="NAD(P)-binding Rossmann-like Domain"/>
    <property type="match status" value="1"/>
</dbReference>
<accession>A0A2N1PN23</accession>
<reference evidence="2 3" key="1">
    <citation type="journal article" date="2017" name="ISME J.">
        <title>Potential for microbial H2 and metal transformations associated with novel bacteria and archaea in deep terrestrial subsurface sediments.</title>
        <authorList>
            <person name="Hernsdorf A.W."/>
            <person name="Amano Y."/>
            <person name="Miyakawa K."/>
            <person name="Ise K."/>
            <person name="Suzuki Y."/>
            <person name="Anantharaman K."/>
            <person name="Probst A."/>
            <person name="Burstein D."/>
            <person name="Thomas B.C."/>
            <person name="Banfield J.F."/>
        </authorList>
    </citation>
    <scope>NUCLEOTIDE SEQUENCE [LARGE SCALE GENOMIC DNA]</scope>
    <source>
        <strain evidence="2">HGW-Wallbacteria-1</strain>
    </source>
</reference>
<dbReference type="PANTHER" id="PTHR43000">
    <property type="entry name" value="DTDP-D-GLUCOSE 4,6-DEHYDRATASE-RELATED"/>
    <property type="match status" value="1"/>
</dbReference>
<dbReference type="NCBIfam" id="TIGR02622">
    <property type="entry name" value="CDP_4_6_dhtase"/>
    <property type="match status" value="1"/>
</dbReference>
<name>A0A2N1PN23_9BACT</name>
<dbReference type="InterPro" id="IPR013445">
    <property type="entry name" value="CDP_4_6_deHydtase"/>
</dbReference>